<dbReference type="Gene3D" id="3.40.50.12140">
    <property type="entry name" value="Domain of unknown function DUF4159"/>
    <property type="match status" value="1"/>
</dbReference>
<dbReference type="Proteomes" id="UP000245124">
    <property type="component" value="Unassembled WGS sequence"/>
</dbReference>
<evidence type="ECO:0000259" key="1">
    <source>
        <dbReference type="Pfam" id="PF13709"/>
    </source>
</evidence>
<keyword evidence="3" id="KW-1185">Reference proteome</keyword>
<protein>
    <recommendedName>
        <fullName evidence="1">DUF4159 domain-containing protein</fullName>
    </recommendedName>
</protein>
<comment type="caution">
    <text evidence="2">The sequence shown here is derived from an EMBL/GenBank/DDBJ whole genome shotgun (WGS) entry which is preliminary data.</text>
</comment>
<sequence length="409" mass="46267">MTEQFPLPPIKILERLLVTDGLLMNADRWRVAHEYHRHRQNIHYQSLNQPGIVCGLGVHLISAPAEVPANYRDERWLEVQPGIAIDIAGNPIIVPQPETYRIATQAPLDKSLTVYLVISYVDPERLRRPTNPEIIAETFRIDEKLSPPTETEVELCRIFLKQGEVKLAVEVKLKNPVDVFFPEHNQLDLRYRQQVRSRPQATIRVAQIANSAATKRSAENLSYLVKSVSSLYPNLSAQQIEPINLEIKDIDSQIQTCDLLFLATSAEFSLNPIELAVLKNYLDLGGVLLIDTPSNSNITISSVLDLAKQLGTSLQDIKDIKPNHYLRTEPFLFSSLPVVNQEHIQIQYGEGIILVTGDLSSAWGLNDALLLSRETIRTAQEIGINILHFSWKRRQIMQLLKLENKNSNS</sequence>
<dbReference type="EMBL" id="BDUD01000002">
    <property type="protein sequence ID" value="GBG22779.1"/>
    <property type="molecule type" value="Genomic_DNA"/>
</dbReference>
<proteinExistence type="predicted"/>
<name>A0A2R5FXI9_NOSCO</name>
<accession>A0A2R5FXI9</accession>
<dbReference type="Pfam" id="PF13709">
    <property type="entry name" value="DUF4159"/>
    <property type="match status" value="1"/>
</dbReference>
<dbReference type="OrthoDB" id="529322at2"/>
<evidence type="ECO:0000313" key="2">
    <source>
        <dbReference type="EMBL" id="GBG22779.1"/>
    </source>
</evidence>
<feature type="domain" description="DUF4159" evidence="1">
    <location>
        <begin position="234"/>
        <end position="389"/>
    </location>
</feature>
<organism evidence="2 3">
    <name type="scientific">Nostoc commune NIES-4072</name>
    <dbReference type="NCBI Taxonomy" id="2005467"/>
    <lineage>
        <taxon>Bacteria</taxon>
        <taxon>Bacillati</taxon>
        <taxon>Cyanobacteriota</taxon>
        <taxon>Cyanophyceae</taxon>
        <taxon>Nostocales</taxon>
        <taxon>Nostocaceae</taxon>
        <taxon>Nostoc</taxon>
    </lineage>
</organism>
<dbReference type="InterPro" id="IPR025297">
    <property type="entry name" value="DUF4159"/>
</dbReference>
<gene>
    <name evidence="2" type="ORF">NIES4072_64910</name>
</gene>
<dbReference type="AlphaFoldDB" id="A0A2R5FXI9"/>
<dbReference type="RefSeq" id="WP_109012826.1">
    <property type="nucleotide sequence ID" value="NZ_BDUD01000002.1"/>
</dbReference>
<evidence type="ECO:0000313" key="3">
    <source>
        <dbReference type="Proteomes" id="UP000245124"/>
    </source>
</evidence>
<reference evidence="2 3" key="1">
    <citation type="submission" date="2017-06" db="EMBL/GenBank/DDBJ databases">
        <title>Genome sequencing of cyanobaciteial culture collection at National Institute for Environmental Studies (NIES).</title>
        <authorList>
            <person name="Hirose Y."/>
            <person name="Shimura Y."/>
            <person name="Fujisawa T."/>
            <person name="Nakamura Y."/>
            <person name="Kawachi M."/>
        </authorList>
    </citation>
    <scope>NUCLEOTIDE SEQUENCE [LARGE SCALE GENOMIC DNA]</scope>
    <source>
        <strain evidence="2 3">NIES-4072</strain>
    </source>
</reference>